<dbReference type="STRING" id="183763.LP52_02735"/>
<reference evidence="2" key="1">
    <citation type="journal article" date="2015" name="Chem. Biol.">
        <title>Structure, bioactivity, and resistance mechanism of streptomonomicin, an unusual lasso Peptide from an understudied halophilic actinomycete.</title>
        <authorList>
            <person name="Metelev M."/>
            <person name="Tietz J.I."/>
            <person name="Melby J.O."/>
            <person name="Blair P.M."/>
            <person name="Zhu L."/>
            <person name="Livnat I."/>
            <person name="Severinov K."/>
            <person name="Mitchell D.A."/>
        </authorList>
    </citation>
    <scope>NUCLEOTIDE SEQUENCE [LARGE SCALE GENOMIC DNA]</scope>
    <source>
        <strain evidence="2">YIM 90003</strain>
    </source>
</reference>
<dbReference type="OrthoDB" id="70280at2"/>
<sequence length="394" mass="43631">MPLSRASLAVAYHAPVKRGFVHAVLIPAARRVRAAEGVSHVHLARHWRFGPHVQLVATGPDHGRLTEGLRAEQPVLEADVAAHPSTYRLDHEHYLALSEHLGTTELVPPPYEPIWPDNSVQLFEEPLSPGLIEDPDALDLRDAFCDALLEPLASVLEREAGDPAQRLAGASELMVLLAATYPDAGLSHGYLSYKSHLDDYMQDYDRDGATRADFSRRYERVAPAFTNLIADLVATPQRPCGYSGADPALARWSARLSQLWERAVELAATKAIDPLLHEGYTRRAGEMNDHLRRKWEVGDDREYSEFHAALRQYTYDDPAAGRDFAAYRFMVNLLYTQLLVADVSPAERLFLCHAVSEAVQATTGVSWRDVLNPRDARETGETAAGSAAREVAAE</sequence>
<dbReference type="EMBL" id="JROO01000005">
    <property type="protein sequence ID" value="KII00241.1"/>
    <property type="molecule type" value="Genomic_DNA"/>
</dbReference>
<dbReference type="AlphaFoldDB" id="A0A0C2JMR4"/>
<organism evidence="1 2">
    <name type="scientific">Streptomonospora alba</name>
    <dbReference type="NCBI Taxonomy" id="183763"/>
    <lineage>
        <taxon>Bacteria</taxon>
        <taxon>Bacillati</taxon>
        <taxon>Actinomycetota</taxon>
        <taxon>Actinomycetes</taxon>
        <taxon>Streptosporangiales</taxon>
        <taxon>Nocardiopsidaceae</taxon>
        <taxon>Streptomonospora</taxon>
    </lineage>
</organism>
<dbReference type="Proteomes" id="UP000031675">
    <property type="component" value="Unassembled WGS sequence"/>
</dbReference>
<evidence type="ECO:0000313" key="2">
    <source>
        <dbReference type="Proteomes" id="UP000031675"/>
    </source>
</evidence>
<evidence type="ECO:0000313" key="1">
    <source>
        <dbReference type="EMBL" id="KII00241.1"/>
    </source>
</evidence>
<dbReference type="RefSeq" id="WP_040270458.1">
    <property type="nucleotide sequence ID" value="NZ_JROO01000005.1"/>
</dbReference>
<comment type="caution">
    <text evidence="1">The sequence shown here is derived from an EMBL/GenBank/DDBJ whole genome shotgun (WGS) entry which is preliminary data.</text>
</comment>
<keyword evidence="2" id="KW-1185">Reference proteome</keyword>
<proteinExistence type="predicted"/>
<gene>
    <name evidence="1" type="ORF">LP52_02735</name>
</gene>
<name>A0A0C2JMR4_9ACTN</name>
<accession>A0A0C2JMR4</accession>
<protein>
    <submittedName>
        <fullName evidence="1">Uncharacterized protein</fullName>
    </submittedName>
</protein>